<comment type="function">
    <text evidence="15">Poorly processive, error-prone DNA polymerase involved in untargeted mutagenesis. Copies undamaged DNA at stalled replication forks, which arise in vivo from mismatched or misaligned primer ends. These misaligned primers can be extended by PolIV. Exhibits no 3'-5' exonuclease (proofreading) activity. May be involved in translesional synthesis, in conjunction with the beta clamp from PolIII.</text>
</comment>
<dbReference type="InterPro" id="IPR022880">
    <property type="entry name" value="DNApol_IV"/>
</dbReference>
<evidence type="ECO:0000313" key="17">
    <source>
        <dbReference type="EMBL" id="GLS25238.1"/>
    </source>
</evidence>
<dbReference type="GO" id="GO:0003887">
    <property type="term" value="F:DNA-directed DNA polymerase activity"/>
    <property type="evidence" value="ECO:0007669"/>
    <property type="project" value="UniProtKB-UniRule"/>
</dbReference>
<dbReference type="SUPFAM" id="SSF100879">
    <property type="entry name" value="Lesion bypass DNA polymerase (Y-family), little finger domain"/>
    <property type="match status" value="1"/>
</dbReference>
<evidence type="ECO:0000256" key="2">
    <source>
        <dbReference type="ARBA" id="ARBA00010945"/>
    </source>
</evidence>
<comment type="similarity">
    <text evidence="2 15">Belongs to the DNA polymerase type-Y family.</text>
</comment>
<keyword evidence="9 15" id="KW-0227">DNA damage</keyword>
<dbReference type="EC" id="2.7.7.7" evidence="15"/>
<dbReference type="InterPro" id="IPR053848">
    <property type="entry name" value="IMS_HHH_1"/>
</dbReference>
<keyword evidence="10 15" id="KW-0460">Magnesium</keyword>
<dbReference type="FunFam" id="3.40.1170.60:FF:000001">
    <property type="entry name" value="DNA polymerase IV"/>
    <property type="match status" value="1"/>
</dbReference>
<dbReference type="InterPro" id="IPR001126">
    <property type="entry name" value="UmuC"/>
</dbReference>
<dbReference type="NCBIfam" id="NF002677">
    <property type="entry name" value="PRK02406.1"/>
    <property type="match status" value="1"/>
</dbReference>
<feature type="site" description="Substrate discrimination" evidence="15">
    <location>
        <position position="16"/>
    </location>
</feature>
<feature type="active site" evidence="15">
    <location>
        <position position="107"/>
    </location>
</feature>
<evidence type="ECO:0000256" key="9">
    <source>
        <dbReference type="ARBA" id="ARBA00022763"/>
    </source>
</evidence>
<evidence type="ECO:0000259" key="16">
    <source>
        <dbReference type="PROSITE" id="PS50173"/>
    </source>
</evidence>
<dbReference type="InterPro" id="IPR017961">
    <property type="entry name" value="DNA_pol_Y-fam_little_finger"/>
</dbReference>
<dbReference type="Gene3D" id="3.30.70.270">
    <property type="match status" value="1"/>
</dbReference>
<organism evidence="17 18">
    <name type="scientific">Marinibactrum halimedae</name>
    <dbReference type="NCBI Taxonomy" id="1444977"/>
    <lineage>
        <taxon>Bacteria</taxon>
        <taxon>Pseudomonadati</taxon>
        <taxon>Pseudomonadota</taxon>
        <taxon>Gammaproteobacteria</taxon>
        <taxon>Cellvibrionales</taxon>
        <taxon>Cellvibrionaceae</taxon>
        <taxon>Marinibactrum</taxon>
    </lineage>
</organism>
<evidence type="ECO:0000256" key="8">
    <source>
        <dbReference type="ARBA" id="ARBA00022723"/>
    </source>
</evidence>
<keyword evidence="13 15" id="KW-0234">DNA repair</keyword>
<sequence length="368" mass="42144">MKENRKIIHCDADCFYAAIEMRERPELANYPIAVGGSSDRRGVISTCNYLARKFGVRSAMATATAKRLCPHLVVLPSRMPLYKEASDEIREIFSEFTSLIEPLSLDEAYLDVTQTASRNMNAVSIAKEIRKRVERQIRITISAGVAPNKFLAKVASDWRKPDGLTVIHPEQLLEFVKQLPVSRIPGVGSSTQQVLMSHGVFYCGQLQEWPLEKLIQLFGEQGRKLYERSRGRDDRLVVSQWRRKSVSVERTFSMDLESIQQCDKELPLLLDWLIQRWQRLDNSYAIHKLAVKVKYADFHRVSAERVLEIGESPTEGFTPLAQQELLDVFQLLLKDIWLRRTAPVRLLGVGFGLKDVNHQFSVQQDLFV</sequence>
<evidence type="ECO:0000256" key="4">
    <source>
        <dbReference type="ARBA" id="ARBA00022490"/>
    </source>
</evidence>
<proteinExistence type="inferred from homology"/>
<dbReference type="InterPro" id="IPR043128">
    <property type="entry name" value="Rev_trsase/Diguanyl_cyclase"/>
</dbReference>
<reference evidence="17 18" key="1">
    <citation type="journal article" date="2014" name="Int. J. Syst. Evol. Microbiol.">
        <title>Complete genome sequence of Corynebacterium casei LMG S-19264T (=DSM 44701T), isolated from a smear-ripened cheese.</title>
        <authorList>
            <consortium name="US DOE Joint Genome Institute (JGI-PGF)"/>
            <person name="Walter F."/>
            <person name="Albersmeier A."/>
            <person name="Kalinowski J."/>
            <person name="Ruckert C."/>
        </authorList>
    </citation>
    <scope>NUCLEOTIDE SEQUENCE [LARGE SCALE GENOMIC DNA]</scope>
    <source>
        <strain evidence="17 18">NBRC 110095</strain>
    </source>
</reference>
<keyword evidence="12 15" id="KW-0238">DNA-binding</keyword>
<name>A0AA37T2G9_9GAMM</name>
<dbReference type="GO" id="GO:0005829">
    <property type="term" value="C:cytosol"/>
    <property type="evidence" value="ECO:0007669"/>
    <property type="project" value="TreeGrafter"/>
</dbReference>
<dbReference type="InterPro" id="IPR050116">
    <property type="entry name" value="DNA_polymerase-Y"/>
</dbReference>
<dbReference type="Gene3D" id="1.10.150.20">
    <property type="entry name" value="5' to 3' exonuclease, C-terminal subdomain"/>
    <property type="match status" value="1"/>
</dbReference>
<dbReference type="InterPro" id="IPR043502">
    <property type="entry name" value="DNA/RNA_pol_sf"/>
</dbReference>
<evidence type="ECO:0000256" key="3">
    <source>
        <dbReference type="ARBA" id="ARBA00022457"/>
    </source>
</evidence>
<evidence type="ECO:0000256" key="6">
    <source>
        <dbReference type="ARBA" id="ARBA00022695"/>
    </source>
</evidence>
<dbReference type="GO" id="GO:0006281">
    <property type="term" value="P:DNA repair"/>
    <property type="evidence" value="ECO:0007669"/>
    <property type="project" value="UniProtKB-UniRule"/>
</dbReference>
<keyword evidence="7 15" id="KW-0235">DNA replication</keyword>
<dbReference type="GO" id="GO:0006261">
    <property type="term" value="P:DNA-templated DNA replication"/>
    <property type="evidence" value="ECO:0007669"/>
    <property type="project" value="UniProtKB-UniRule"/>
</dbReference>
<dbReference type="PROSITE" id="PS50173">
    <property type="entry name" value="UMUC"/>
    <property type="match status" value="1"/>
</dbReference>
<dbReference type="RefSeq" id="WP_232594498.1">
    <property type="nucleotide sequence ID" value="NZ_BSPD01000027.1"/>
</dbReference>
<evidence type="ECO:0000256" key="11">
    <source>
        <dbReference type="ARBA" id="ARBA00022932"/>
    </source>
</evidence>
<dbReference type="Gene3D" id="3.40.1170.60">
    <property type="match status" value="1"/>
</dbReference>
<comment type="cofactor">
    <cofactor evidence="15">
        <name>Mg(2+)</name>
        <dbReference type="ChEBI" id="CHEBI:18420"/>
    </cofactor>
    <text evidence="15">Binds 2 magnesium ions per subunit.</text>
</comment>
<dbReference type="Gene3D" id="3.30.1490.100">
    <property type="entry name" value="DNA polymerase, Y-family, little finger domain"/>
    <property type="match status" value="1"/>
</dbReference>
<dbReference type="InterPro" id="IPR036775">
    <property type="entry name" value="DNA_pol_Y-fam_lit_finger_sf"/>
</dbReference>
<protein>
    <recommendedName>
        <fullName evidence="15">DNA polymerase IV</fullName>
        <shortName evidence="15">Pol IV</shortName>
        <ecNumber evidence="15">2.7.7.7</ecNumber>
    </recommendedName>
</protein>
<dbReference type="Pfam" id="PF00817">
    <property type="entry name" value="IMS"/>
    <property type="match status" value="1"/>
</dbReference>
<keyword evidence="4 15" id="KW-0963">Cytoplasm</keyword>
<dbReference type="Proteomes" id="UP001156870">
    <property type="component" value="Unassembled WGS sequence"/>
</dbReference>
<keyword evidence="8 15" id="KW-0479">Metal-binding</keyword>
<comment type="subcellular location">
    <subcellularLocation>
        <location evidence="1 15">Cytoplasm</location>
    </subcellularLocation>
</comment>
<dbReference type="EMBL" id="BSPD01000027">
    <property type="protein sequence ID" value="GLS25238.1"/>
    <property type="molecule type" value="Genomic_DNA"/>
</dbReference>
<keyword evidence="6 15" id="KW-0548">Nucleotidyltransferase</keyword>
<evidence type="ECO:0000256" key="14">
    <source>
        <dbReference type="ARBA" id="ARBA00049244"/>
    </source>
</evidence>
<evidence type="ECO:0000256" key="10">
    <source>
        <dbReference type="ARBA" id="ARBA00022842"/>
    </source>
</evidence>
<dbReference type="GO" id="GO:0003684">
    <property type="term" value="F:damaged DNA binding"/>
    <property type="evidence" value="ECO:0007669"/>
    <property type="project" value="InterPro"/>
</dbReference>
<evidence type="ECO:0000256" key="5">
    <source>
        <dbReference type="ARBA" id="ARBA00022679"/>
    </source>
</evidence>
<feature type="binding site" evidence="15">
    <location>
        <position position="11"/>
    </location>
    <ligand>
        <name>Mg(2+)</name>
        <dbReference type="ChEBI" id="CHEBI:18420"/>
    </ligand>
</feature>
<comment type="caution">
    <text evidence="17">The sequence shown here is derived from an EMBL/GenBank/DDBJ whole genome shotgun (WGS) entry which is preliminary data.</text>
</comment>
<dbReference type="Pfam" id="PF21999">
    <property type="entry name" value="IMS_HHH_1"/>
    <property type="match status" value="1"/>
</dbReference>
<feature type="domain" description="UmuC" evidence="16">
    <location>
        <begin position="7"/>
        <end position="188"/>
    </location>
</feature>
<evidence type="ECO:0000313" key="18">
    <source>
        <dbReference type="Proteomes" id="UP001156870"/>
    </source>
</evidence>
<feature type="binding site" evidence="15">
    <location>
        <position position="106"/>
    </location>
    <ligand>
        <name>Mg(2+)</name>
        <dbReference type="ChEBI" id="CHEBI:18420"/>
    </ligand>
</feature>
<dbReference type="SUPFAM" id="SSF56672">
    <property type="entry name" value="DNA/RNA polymerases"/>
    <property type="match status" value="1"/>
</dbReference>
<keyword evidence="3 15" id="KW-0515">Mutator protein</keyword>
<dbReference type="PANTHER" id="PTHR11076">
    <property type="entry name" value="DNA REPAIR POLYMERASE UMUC / TRANSFERASE FAMILY MEMBER"/>
    <property type="match status" value="1"/>
</dbReference>
<gene>
    <name evidence="15 17" type="primary">dinB</name>
    <name evidence="17" type="ORF">GCM10007877_09520</name>
</gene>
<dbReference type="GO" id="GO:0000287">
    <property type="term" value="F:magnesium ion binding"/>
    <property type="evidence" value="ECO:0007669"/>
    <property type="project" value="UniProtKB-UniRule"/>
</dbReference>
<keyword evidence="11 15" id="KW-0239">DNA-directed DNA polymerase</keyword>
<comment type="catalytic activity">
    <reaction evidence="14 15">
        <text>DNA(n) + a 2'-deoxyribonucleoside 5'-triphosphate = DNA(n+1) + diphosphate</text>
        <dbReference type="Rhea" id="RHEA:22508"/>
        <dbReference type="Rhea" id="RHEA-COMP:17339"/>
        <dbReference type="Rhea" id="RHEA-COMP:17340"/>
        <dbReference type="ChEBI" id="CHEBI:33019"/>
        <dbReference type="ChEBI" id="CHEBI:61560"/>
        <dbReference type="ChEBI" id="CHEBI:173112"/>
        <dbReference type="EC" id="2.7.7.7"/>
    </reaction>
</comment>
<dbReference type="GO" id="GO:0042276">
    <property type="term" value="P:error-prone translesion synthesis"/>
    <property type="evidence" value="ECO:0007669"/>
    <property type="project" value="TreeGrafter"/>
</dbReference>
<dbReference type="Pfam" id="PF11799">
    <property type="entry name" value="IMS_C"/>
    <property type="match status" value="1"/>
</dbReference>
<keyword evidence="5 15" id="KW-0808">Transferase</keyword>
<evidence type="ECO:0000256" key="12">
    <source>
        <dbReference type="ARBA" id="ARBA00023125"/>
    </source>
</evidence>
<evidence type="ECO:0000256" key="13">
    <source>
        <dbReference type="ARBA" id="ARBA00023204"/>
    </source>
</evidence>
<comment type="subunit">
    <text evidence="15">Monomer.</text>
</comment>
<dbReference type="CDD" id="cd03586">
    <property type="entry name" value="PolY_Pol_IV_kappa"/>
    <property type="match status" value="1"/>
</dbReference>
<accession>A0AA37T2G9</accession>
<evidence type="ECO:0000256" key="1">
    <source>
        <dbReference type="ARBA" id="ARBA00004496"/>
    </source>
</evidence>
<dbReference type="GO" id="GO:0009432">
    <property type="term" value="P:SOS response"/>
    <property type="evidence" value="ECO:0007669"/>
    <property type="project" value="TreeGrafter"/>
</dbReference>
<dbReference type="HAMAP" id="MF_01113">
    <property type="entry name" value="DNApol_IV"/>
    <property type="match status" value="1"/>
</dbReference>
<dbReference type="PANTHER" id="PTHR11076:SF33">
    <property type="entry name" value="DNA POLYMERASE KAPPA"/>
    <property type="match status" value="1"/>
</dbReference>
<dbReference type="AlphaFoldDB" id="A0AA37T2G9"/>
<evidence type="ECO:0000256" key="15">
    <source>
        <dbReference type="HAMAP-Rule" id="MF_01113"/>
    </source>
</evidence>
<evidence type="ECO:0000256" key="7">
    <source>
        <dbReference type="ARBA" id="ARBA00022705"/>
    </source>
</evidence>
<keyword evidence="18" id="KW-1185">Reference proteome</keyword>